<dbReference type="AlphaFoldDB" id="A0A4S1XDM8"/>
<reference evidence="1 2" key="1">
    <citation type="submission" date="2019-04" db="EMBL/GenBank/DDBJ databases">
        <title>Sphingomonas psychrotolerans sp. nov., isolated from soil in the Tianshan Mountains, Xinjiang, China.</title>
        <authorList>
            <person name="Luo Y."/>
            <person name="Sheng H."/>
        </authorList>
    </citation>
    <scope>NUCLEOTIDE SEQUENCE [LARGE SCALE GENOMIC DNA]</scope>
    <source>
        <strain evidence="1 2">ZFGT-11</strain>
    </source>
</reference>
<gene>
    <name evidence="1" type="ORF">E5A73_12190</name>
</gene>
<sequence length="226" mass="25683">MANEDKDHVATEQMFALVGRAITQWSFVEQVLCNIFTLCVTPCPARPSDGATSMIDSGVSTAVFYSIESFRGKLGLVDAALLARVYGSAVWAEDLRTEWAKLRDKTRKLSLKRNRLAHWTVIPAMSDEDRFHQARLMPPYGSPGWWRETGSNPPGNDLKPLHIQHLGKAFYLIEDRLRCFSRKLAQCSGLSDRYDQLTVRLIRSHDRLNPTRGEWIRHALASPPEF</sequence>
<evidence type="ECO:0000313" key="2">
    <source>
        <dbReference type="Proteomes" id="UP000306147"/>
    </source>
</evidence>
<protein>
    <submittedName>
        <fullName evidence="1">Uncharacterized protein</fullName>
    </submittedName>
</protein>
<organism evidence="1 2">
    <name type="scientific">Sphingomonas gei</name>
    <dbReference type="NCBI Taxonomy" id="1395960"/>
    <lineage>
        <taxon>Bacteria</taxon>
        <taxon>Pseudomonadati</taxon>
        <taxon>Pseudomonadota</taxon>
        <taxon>Alphaproteobacteria</taxon>
        <taxon>Sphingomonadales</taxon>
        <taxon>Sphingomonadaceae</taxon>
        <taxon>Sphingomonas</taxon>
    </lineage>
</organism>
<dbReference type="RefSeq" id="WP_135964086.1">
    <property type="nucleotide sequence ID" value="NZ_SRXT01000004.1"/>
</dbReference>
<dbReference type="EMBL" id="SRXT01000004">
    <property type="protein sequence ID" value="TGX53580.1"/>
    <property type="molecule type" value="Genomic_DNA"/>
</dbReference>
<evidence type="ECO:0000313" key="1">
    <source>
        <dbReference type="EMBL" id="TGX53580.1"/>
    </source>
</evidence>
<dbReference type="Proteomes" id="UP000306147">
    <property type="component" value="Unassembled WGS sequence"/>
</dbReference>
<accession>A0A4S1XDM8</accession>
<keyword evidence="2" id="KW-1185">Reference proteome</keyword>
<comment type="caution">
    <text evidence="1">The sequence shown here is derived from an EMBL/GenBank/DDBJ whole genome shotgun (WGS) entry which is preliminary data.</text>
</comment>
<proteinExistence type="predicted"/>
<dbReference type="OrthoDB" id="8241884at2"/>
<name>A0A4S1XDM8_9SPHN</name>